<keyword evidence="5" id="KW-0804">Transcription</keyword>
<dbReference type="GO" id="GO:0003700">
    <property type="term" value="F:DNA-binding transcription factor activity"/>
    <property type="evidence" value="ECO:0007669"/>
    <property type="project" value="InterPro"/>
</dbReference>
<dbReference type="PANTHER" id="PTHR46373">
    <property type="entry name" value="PROTEIN RKD4"/>
    <property type="match status" value="1"/>
</dbReference>
<evidence type="ECO:0000256" key="5">
    <source>
        <dbReference type="ARBA" id="ARBA00023163"/>
    </source>
</evidence>
<comment type="caution">
    <text evidence="8">The sequence shown here is derived from an EMBL/GenBank/DDBJ whole genome shotgun (WGS) entry which is preliminary data.</text>
</comment>
<dbReference type="InterPro" id="IPR003035">
    <property type="entry name" value="RWP-RK_dom"/>
</dbReference>
<keyword evidence="3" id="KW-0175">Coiled coil</keyword>
<keyword evidence="6" id="KW-0539">Nucleus</keyword>
<reference evidence="9" key="1">
    <citation type="journal article" date="2018" name="Gigascience">
        <title>Genome assembly of the Pink Ipe (Handroanthus impetiginosus, Bignoniaceae), a highly valued, ecologically keystone Neotropical timber forest tree.</title>
        <authorList>
            <person name="Silva-Junior O.B."/>
            <person name="Grattapaglia D."/>
            <person name="Novaes E."/>
            <person name="Collevatti R.G."/>
        </authorList>
    </citation>
    <scope>NUCLEOTIDE SEQUENCE [LARGE SCALE GENOMIC DNA]</scope>
    <source>
        <strain evidence="9">cv. UFG-1</strain>
    </source>
</reference>
<evidence type="ECO:0000313" key="9">
    <source>
        <dbReference type="Proteomes" id="UP000231279"/>
    </source>
</evidence>
<dbReference type="Proteomes" id="UP000231279">
    <property type="component" value="Unassembled WGS sequence"/>
</dbReference>
<keyword evidence="4" id="KW-0238">DNA-binding</keyword>
<dbReference type="PROSITE" id="PS51519">
    <property type="entry name" value="RWP_RK"/>
    <property type="match status" value="1"/>
</dbReference>
<dbReference type="OrthoDB" id="6270329at2759"/>
<dbReference type="STRING" id="429701.A0A2G9GNJ6"/>
<dbReference type="InterPro" id="IPR044607">
    <property type="entry name" value="RKD-like"/>
</dbReference>
<evidence type="ECO:0000256" key="2">
    <source>
        <dbReference type="ARBA" id="ARBA00023015"/>
    </source>
</evidence>
<evidence type="ECO:0000256" key="1">
    <source>
        <dbReference type="ARBA" id="ARBA00004049"/>
    </source>
</evidence>
<name>A0A2G9GNJ6_9LAMI</name>
<proteinExistence type="predicted"/>
<dbReference type="GO" id="GO:0003677">
    <property type="term" value="F:DNA binding"/>
    <property type="evidence" value="ECO:0007669"/>
    <property type="project" value="UniProtKB-KW"/>
</dbReference>
<sequence>MEKTKHSLNMGWSNCNNQVNIAKEEYEDVFSFLSELQLPPLDFSFSTGWDFGMQEAVFDPIPLAEMLLNEPFYNPPLDLTQNNSSAPNIPDVHVWNSGTAIWDETRTGVLDQKKRQVQVKNSSSSSKKLSRKTISQYFYMPITQAAKELNVGLTLLKKRCRELGIWRWPHRKLMSLQTLINNVEELGKEEGEDKLKQSIEILEQEKKLMEESPDLQLEDKTKRLRQACFKANYKKRKLMGITTTNHSSNPKSAASTTYNHPSLANEELKYFLSDCFSSSSSGLMF</sequence>
<comment type="function">
    <text evidence="1">Putative transcription factor.</text>
</comment>
<organism evidence="8 9">
    <name type="scientific">Handroanthus impetiginosus</name>
    <dbReference type="NCBI Taxonomy" id="429701"/>
    <lineage>
        <taxon>Eukaryota</taxon>
        <taxon>Viridiplantae</taxon>
        <taxon>Streptophyta</taxon>
        <taxon>Embryophyta</taxon>
        <taxon>Tracheophyta</taxon>
        <taxon>Spermatophyta</taxon>
        <taxon>Magnoliopsida</taxon>
        <taxon>eudicotyledons</taxon>
        <taxon>Gunneridae</taxon>
        <taxon>Pentapetalae</taxon>
        <taxon>asterids</taxon>
        <taxon>lamiids</taxon>
        <taxon>Lamiales</taxon>
        <taxon>Bignoniaceae</taxon>
        <taxon>Crescentiina</taxon>
        <taxon>Tabebuia alliance</taxon>
        <taxon>Handroanthus</taxon>
    </lineage>
</organism>
<dbReference type="EMBL" id="NKXS01004294">
    <property type="protein sequence ID" value="PIN06874.1"/>
    <property type="molecule type" value="Genomic_DNA"/>
</dbReference>
<keyword evidence="2" id="KW-0805">Transcription regulation</keyword>
<dbReference type="AlphaFoldDB" id="A0A2G9GNJ6"/>
<evidence type="ECO:0000259" key="7">
    <source>
        <dbReference type="PROSITE" id="PS51519"/>
    </source>
</evidence>
<dbReference type="PANTHER" id="PTHR46373:SF20">
    <property type="entry name" value="PROTEIN RKD1"/>
    <property type="match status" value="1"/>
</dbReference>
<protein>
    <recommendedName>
        <fullName evidence="7">RWP-RK domain-containing protein</fullName>
    </recommendedName>
</protein>
<evidence type="ECO:0000256" key="6">
    <source>
        <dbReference type="ARBA" id="ARBA00023242"/>
    </source>
</evidence>
<evidence type="ECO:0000256" key="4">
    <source>
        <dbReference type="ARBA" id="ARBA00023125"/>
    </source>
</evidence>
<gene>
    <name evidence="8" type="ORF">CDL12_20562</name>
</gene>
<evidence type="ECO:0000256" key="3">
    <source>
        <dbReference type="ARBA" id="ARBA00023054"/>
    </source>
</evidence>
<dbReference type="Pfam" id="PF02042">
    <property type="entry name" value="RWP-RK"/>
    <property type="match status" value="1"/>
</dbReference>
<evidence type="ECO:0000313" key="8">
    <source>
        <dbReference type="EMBL" id="PIN06874.1"/>
    </source>
</evidence>
<accession>A0A2G9GNJ6</accession>
<keyword evidence="9" id="KW-1185">Reference proteome</keyword>
<feature type="domain" description="RWP-RK" evidence="7">
    <location>
        <begin position="112"/>
        <end position="197"/>
    </location>
</feature>